<reference evidence="3 4" key="1">
    <citation type="journal article" date="2023" name="BMC Biol.">
        <title>The compact genome of the sponge Oopsacas minuta (Hexactinellida) is lacking key metazoan core genes.</title>
        <authorList>
            <person name="Santini S."/>
            <person name="Schenkelaars Q."/>
            <person name="Jourda C."/>
            <person name="Duchesne M."/>
            <person name="Belahbib H."/>
            <person name="Rocher C."/>
            <person name="Selva M."/>
            <person name="Riesgo A."/>
            <person name="Vervoort M."/>
            <person name="Leys S.P."/>
            <person name="Kodjabachian L."/>
            <person name="Le Bivic A."/>
            <person name="Borchiellini C."/>
            <person name="Claverie J.M."/>
            <person name="Renard E."/>
        </authorList>
    </citation>
    <scope>NUCLEOTIDE SEQUENCE [LARGE SCALE GENOMIC DNA]</scope>
    <source>
        <strain evidence="3">SPO-2</strain>
    </source>
</reference>
<keyword evidence="4" id="KW-1185">Reference proteome</keyword>
<dbReference type="PANTHER" id="PTHR47977">
    <property type="entry name" value="RAS-RELATED PROTEIN RAB"/>
    <property type="match status" value="1"/>
</dbReference>
<name>A0AAV7JMU8_9METZ</name>
<evidence type="ECO:0000256" key="2">
    <source>
        <dbReference type="ARBA" id="ARBA00023134"/>
    </source>
</evidence>
<evidence type="ECO:0000256" key="1">
    <source>
        <dbReference type="ARBA" id="ARBA00022741"/>
    </source>
</evidence>
<protein>
    <submittedName>
        <fullName evidence="3">Ras-related protein Rab-1A</fullName>
    </submittedName>
</protein>
<dbReference type="AlphaFoldDB" id="A0AAV7JMU8"/>
<comment type="caution">
    <text evidence="3">The sequence shown here is derived from an EMBL/GenBank/DDBJ whole genome shotgun (WGS) entry which is preliminary data.</text>
</comment>
<gene>
    <name evidence="3" type="ORF">LOD99_5915</name>
</gene>
<dbReference type="SUPFAM" id="SSF52540">
    <property type="entry name" value="P-loop containing nucleoside triphosphate hydrolases"/>
    <property type="match status" value="1"/>
</dbReference>
<evidence type="ECO:0000313" key="3">
    <source>
        <dbReference type="EMBL" id="KAI6650236.1"/>
    </source>
</evidence>
<organism evidence="3 4">
    <name type="scientific">Oopsacas minuta</name>
    <dbReference type="NCBI Taxonomy" id="111878"/>
    <lineage>
        <taxon>Eukaryota</taxon>
        <taxon>Metazoa</taxon>
        <taxon>Porifera</taxon>
        <taxon>Hexactinellida</taxon>
        <taxon>Hexasterophora</taxon>
        <taxon>Lyssacinosida</taxon>
        <taxon>Leucopsacidae</taxon>
        <taxon>Oopsacas</taxon>
    </lineage>
</organism>
<proteinExistence type="predicted"/>
<evidence type="ECO:0000313" key="4">
    <source>
        <dbReference type="Proteomes" id="UP001165289"/>
    </source>
</evidence>
<dbReference type="Pfam" id="PF00071">
    <property type="entry name" value="Ras"/>
    <property type="match status" value="1"/>
</dbReference>
<dbReference type="EMBL" id="JAKMXF010000312">
    <property type="protein sequence ID" value="KAI6650236.1"/>
    <property type="molecule type" value="Genomic_DNA"/>
</dbReference>
<sequence>MSSITCSMSQHKRVLKVQLVGNVSTGKSSFFKKAQSIYPPHEPYPCFNPATDVISLPDIQIGAQKWQVRLSDTNGQEKFYSTPNSCLRDSTAVLIFYRTDNLQTFSDVRNFWLEKIIQTNSMPFEHGPVLILLGNQYREMVCEVTQTEVKSLCMEFSPGKGPIHIASHRLIDTSSGEGIRESLTECFDRIKEVLSQSVELGNPLSLSGTVDLSVQSYAPGDLYRSKERECCKK</sequence>
<dbReference type="SMART" id="SM00175">
    <property type="entry name" value="RAB"/>
    <property type="match status" value="1"/>
</dbReference>
<dbReference type="GO" id="GO:0003924">
    <property type="term" value="F:GTPase activity"/>
    <property type="evidence" value="ECO:0007669"/>
    <property type="project" value="InterPro"/>
</dbReference>
<keyword evidence="1" id="KW-0547">Nucleotide-binding</keyword>
<dbReference type="GO" id="GO:0005525">
    <property type="term" value="F:GTP binding"/>
    <property type="evidence" value="ECO:0007669"/>
    <property type="project" value="UniProtKB-KW"/>
</dbReference>
<dbReference type="InterPro" id="IPR027417">
    <property type="entry name" value="P-loop_NTPase"/>
</dbReference>
<dbReference type="Proteomes" id="UP001165289">
    <property type="component" value="Unassembled WGS sequence"/>
</dbReference>
<keyword evidence="2" id="KW-0342">GTP-binding</keyword>
<accession>A0AAV7JMU8</accession>
<dbReference type="InterPro" id="IPR050227">
    <property type="entry name" value="Rab"/>
</dbReference>
<dbReference type="PROSITE" id="PS51419">
    <property type="entry name" value="RAB"/>
    <property type="match status" value="1"/>
</dbReference>
<dbReference type="InterPro" id="IPR001806">
    <property type="entry name" value="Small_GTPase"/>
</dbReference>
<dbReference type="Gene3D" id="3.40.50.300">
    <property type="entry name" value="P-loop containing nucleotide triphosphate hydrolases"/>
    <property type="match status" value="1"/>
</dbReference>